<name>A0A167BSH9_9BACL</name>
<evidence type="ECO:0000313" key="1">
    <source>
        <dbReference type="EMBL" id="OAB72394.1"/>
    </source>
</evidence>
<accession>A0A167BSH9</accession>
<comment type="caution">
    <text evidence="1">The sequence shown here is derived from an EMBL/GenBank/DDBJ whole genome shotgun (WGS) entry which is preliminary data.</text>
</comment>
<proteinExistence type="predicted"/>
<dbReference type="STRING" id="1763538.LPB68_09510"/>
<dbReference type="RefSeq" id="WP_068659878.1">
    <property type="nucleotide sequence ID" value="NZ_CP017770.1"/>
</dbReference>
<dbReference type="EMBL" id="LSFN01000035">
    <property type="protein sequence ID" value="OAB72394.1"/>
    <property type="molecule type" value="Genomic_DNA"/>
</dbReference>
<evidence type="ECO:0000313" key="2">
    <source>
        <dbReference type="Proteomes" id="UP000077134"/>
    </source>
</evidence>
<dbReference type="KEGG" id="pcx:LPB68_09510"/>
<dbReference type="AlphaFoldDB" id="A0A167BSH9"/>
<gene>
    <name evidence="1" type="ORF">PNBC_15955</name>
</gene>
<reference evidence="1 2" key="1">
    <citation type="submission" date="2016-02" db="EMBL/GenBank/DDBJ databases">
        <title>Paenibacillus sp. LPB0068, isolated from Crassostrea gigas.</title>
        <authorList>
            <person name="Shin S.-K."/>
            <person name="Yi H."/>
        </authorList>
    </citation>
    <scope>NUCLEOTIDE SEQUENCE [LARGE SCALE GENOMIC DNA]</scope>
    <source>
        <strain evidence="1 2">LPB0068</strain>
    </source>
</reference>
<evidence type="ECO:0008006" key="3">
    <source>
        <dbReference type="Google" id="ProtNLM"/>
    </source>
</evidence>
<keyword evidence="2" id="KW-1185">Reference proteome</keyword>
<dbReference type="Proteomes" id="UP000077134">
    <property type="component" value="Unassembled WGS sequence"/>
</dbReference>
<protein>
    <recommendedName>
        <fullName evidence="3">Post-SET domain-containing protein</fullName>
    </recommendedName>
</protein>
<organism evidence="1 2">
    <name type="scientific">Paenibacillus crassostreae</name>
    <dbReference type="NCBI Taxonomy" id="1763538"/>
    <lineage>
        <taxon>Bacteria</taxon>
        <taxon>Bacillati</taxon>
        <taxon>Bacillota</taxon>
        <taxon>Bacilli</taxon>
        <taxon>Bacillales</taxon>
        <taxon>Paenibacillaceae</taxon>
        <taxon>Paenibacillus</taxon>
    </lineage>
</organism>
<dbReference type="OrthoDB" id="2605079at2"/>
<sequence length="238" mass="26782">MTKVEDIVLEAHSGRWIATLNDSLDKTLMHVVSIPVEKSSPQIREEILQELRGNPHDLYCILNGETPLWVLELLPSPIPLLWEEAGCDCGNVNCTALLSMREYAWDQLMIDPLMKLTLLGLPRQELLSNVFDAWASSTTSQEKEIALLEASIAKEKEKLGPTPGDWLAEAAEQGKLHDPGPLFQDVTIHLSTQEELELNADDWSPLLKSVPGFQKALRMVIKKTSDSAEKRRKLYFKI</sequence>